<evidence type="ECO:0000313" key="2">
    <source>
        <dbReference type="EMBL" id="GJT96674.1"/>
    </source>
</evidence>
<name>A0ABQ5IAF9_9ASTR</name>
<organism evidence="2 3">
    <name type="scientific">Tanacetum coccineum</name>
    <dbReference type="NCBI Taxonomy" id="301880"/>
    <lineage>
        <taxon>Eukaryota</taxon>
        <taxon>Viridiplantae</taxon>
        <taxon>Streptophyta</taxon>
        <taxon>Embryophyta</taxon>
        <taxon>Tracheophyta</taxon>
        <taxon>Spermatophyta</taxon>
        <taxon>Magnoliopsida</taxon>
        <taxon>eudicotyledons</taxon>
        <taxon>Gunneridae</taxon>
        <taxon>Pentapetalae</taxon>
        <taxon>asterids</taxon>
        <taxon>campanulids</taxon>
        <taxon>Asterales</taxon>
        <taxon>Asteraceae</taxon>
        <taxon>Asteroideae</taxon>
        <taxon>Anthemideae</taxon>
        <taxon>Anthemidinae</taxon>
        <taxon>Tanacetum</taxon>
    </lineage>
</organism>
<comment type="caution">
    <text evidence="2">The sequence shown here is derived from an EMBL/GenBank/DDBJ whole genome shotgun (WGS) entry which is preliminary data.</text>
</comment>
<feature type="transmembrane region" description="Helical" evidence="1">
    <location>
        <begin position="29"/>
        <end position="48"/>
    </location>
</feature>
<dbReference type="EMBL" id="BQNB010020503">
    <property type="protein sequence ID" value="GJT96674.1"/>
    <property type="molecule type" value="Genomic_DNA"/>
</dbReference>
<keyword evidence="1" id="KW-0812">Transmembrane</keyword>
<proteinExistence type="predicted"/>
<accession>A0ABQ5IAF9</accession>
<evidence type="ECO:0000313" key="3">
    <source>
        <dbReference type="Proteomes" id="UP001151760"/>
    </source>
</evidence>
<reference evidence="2" key="2">
    <citation type="submission" date="2022-01" db="EMBL/GenBank/DDBJ databases">
        <authorList>
            <person name="Yamashiro T."/>
            <person name="Shiraishi A."/>
            <person name="Satake H."/>
            <person name="Nakayama K."/>
        </authorList>
    </citation>
    <scope>NUCLEOTIDE SEQUENCE</scope>
</reference>
<reference evidence="2" key="1">
    <citation type="journal article" date="2022" name="Int. J. Mol. Sci.">
        <title>Draft Genome of Tanacetum Coccineum: Genomic Comparison of Closely Related Tanacetum-Family Plants.</title>
        <authorList>
            <person name="Yamashiro T."/>
            <person name="Shiraishi A."/>
            <person name="Nakayama K."/>
            <person name="Satake H."/>
        </authorList>
    </citation>
    <scope>NUCLEOTIDE SEQUENCE</scope>
</reference>
<sequence>MPPDRDRVNALVILDDEAYRNTFAVPPNLLVIAFELGKAFTWSWLFLLQQRKDALIPRLAASFSTSELLPSLNSGTERPFEL</sequence>
<keyword evidence="1" id="KW-1133">Transmembrane helix</keyword>
<gene>
    <name evidence="2" type="ORF">Tco_1092192</name>
</gene>
<protein>
    <submittedName>
        <fullName evidence="2">Uncharacterized protein</fullName>
    </submittedName>
</protein>
<keyword evidence="3" id="KW-1185">Reference proteome</keyword>
<keyword evidence="1" id="KW-0472">Membrane</keyword>
<evidence type="ECO:0000256" key="1">
    <source>
        <dbReference type="SAM" id="Phobius"/>
    </source>
</evidence>
<dbReference type="Proteomes" id="UP001151760">
    <property type="component" value="Unassembled WGS sequence"/>
</dbReference>